<feature type="repeat" description="ANK" evidence="17">
    <location>
        <begin position="825"/>
        <end position="857"/>
    </location>
</feature>
<dbReference type="PROSITE" id="PS50297">
    <property type="entry name" value="ANK_REP_REGION"/>
    <property type="match status" value="9"/>
</dbReference>
<evidence type="ECO:0000256" key="5">
    <source>
        <dbReference type="ARBA" id="ARBA00022691"/>
    </source>
</evidence>
<dbReference type="EC" id="2.1.1.354" evidence="2"/>
<evidence type="ECO:0000256" key="2">
    <source>
        <dbReference type="ARBA" id="ARBA00012182"/>
    </source>
</evidence>
<dbReference type="Gene3D" id="1.25.40.20">
    <property type="entry name" value="Ankyrin repeat-containing domain"/>
    <property type="match status" value="6"/>
</dbReference>
<dbReference type="InterPro" id="IPR032675">
    <property type="entry name" value="LRR_dom_sf"/>
</dbReference>
<evidence type="ECO:0000256" key="19">
    <source>
        <dbReference type="PROSITE-ProRule" id="PRU00176"/>
    </source>
</evidence>
<feature type="compositionally biased region" description="Low complexity" evidence="21">
    <location>
        <begin position="1347"/>
        <end position="1380"/>
    </location>
</feature>
<feature type="compositionally biased region" description="Basic and acidic residues" evidence="21">
    <location>
        <begin position="1698"/>
        <end position="1732"/>
    </location>
</feature>
<evidence type="ECO:0000313" key="28">
    <source>
        <dbReference type="EMBL" id="TGZ51072.1"/>
    </source>
</evidence>
<keyword evidence="9" id="KW-0156">Chromatin regulator</keyword>
<dbReference type="Gene3D" id="3.30.710.10">
    <property type="entry name" value="Potassium Channel Kv1.1, Chain A"/>
    <property type="match status" value="1"/>
</dbReference>
<evidence type="ECO:0000256" key="3">
    <source>
        <dbReference type="ARBA" id="ARBA00022603"/>
    </source>
</evidence>
<dbReference type="SMART" id="SM01291">
    <property type="entry name" value="N-SET"/>
    <property type="match status" value="1"/>
</dbReference>
<feature type="compositionally biased region" description="Basic residues" evidence="21">
    <location>
        <begin position="1471"/>
        <end position="1488"/>
    </location>
</feature>
<dbReference type="Gene3D" id="2.170.270.10">
    <property type="entry name" value="SET domain"/>
    <property type="match status" value="1"/>
</dbReference>
<feature type="domain" description="Post-SET" evidence="27">
    <location>
        <begin position="2774"/>
        <end position="2786"/>
    </location>
</feature>
<dbReference type="SMART" id="SM00064">
    <property type="entry name" value="FYVE"/>
    <property type="match status" value="1"/>
</dbReference>
<reference evidence="28 29" key="1">
    <citation type="journal article" date="2019" name="Philos. Trans. R. Soc. Lond., B, Biol. Sci.">
        <title>Ant behaviour and brain gene expression of defending hosts depend on the ecological success of the intruding social parasite.</title>
        <authorList>
            <person name="Kaur R."/>
            <person name="Stoldt M."/>
            <person name="Jongepier E."/>
            <person name="Feldmeyer B."/>
            <person name="Menzel F."/>
            <person name="Bornberg-Bauer E."/>
            <person name="Foitzik S."/>
        </authorList>
    </citation>
    <scope>NUCLEOTIDE SEQUENCE [LARGE SCALE GENOMIC DNA]</scope>
    <source>
        <tissue evidence="28">Whole body</tissue>
    </source>
</reference>
<dbReference type="InterPro" id="IPR000210">
    <property type="entry name" value="BTB/POZ_dom"/>
</dbReference>
<dbReference type="PROSITE" id="PS50868">
    <property type="entry name" value="POST_SET"/>
    <property type="match status" value="1"/>
</dbReference>
<dbReference type="SMART" id="SM00248">
    <property type="entry name" value="ANK"/>
    <property type="match status" value="22"/>
</dbReference>
<feature type="coiled-coil region" evidence="20">
    <location>
        <begin position="14"/>
        <end position="41"/>
    </location>
</feature>
<feature type="region of interest" description="Disordered" evidence="21">
    <location>
        <begin position="1328"/>
        <end position="1525"/>
    </location>
</feature>
<dbReference type="SUPFAM" id="SSF54695">
    <property type="entry name" value="POZ domain"/>
    <property type="match status" value="1"/>
</dbReference>
<dbReference type="Pfam" id="PF01363">
    <property type="entry name" value="FYVE"/>
    <property type="match status" value="1"/>
</dbReference>
<evidence type="ECO:0000256" key="18">
    <source>
        <dbReference type="PROSITE-ProRule" id="PRU00091"/>
    </source>
</evidence>
<sequence>MEDPTEAQKWQHHLALLREQYVNLYNSNAELQREYAVATAEKQEGGFAGRLLATVASLYCQHRYSDISIKLTDQEIPAHKFVLSARTDFFSDAALVEKTVLDWSNLSSAVALVLLKWIYTGKVAQEHLTLDLMKAAAGFQLSELVDQCERYLIGTVGLKNCVGLYSAAEELGTLKLKEHCSSLISAHWEDLTGEDFKEMPGSLLYKLLQTKSKYPLHAAVRLMREDVVFLYLVEHNAELPKAVNAVDHKGETALEVALKTRQPSLARTLVEHGADLSAKDARGLSLLHSAILKGDSYSSEFIIEQLENNGSVQKLCEAVRINEGAKNAADLKQLEGCTALHLMAKHNTENMLAVGSRLLQAGIDPNLQDHRGWTALHSCISEKNEMLFDLLLEAKNIDVDQTTNEDDTPLCFAMKTEPFNEYFASKLLIKGAIPNPTYDATGDTLLHILTRERREGAALFLVENSNNNLTKTNNEGFTILHEACRVGLKDLTPALLRNGLPTDVVTLSTGDAAIHFAISNLYTDIVIELLDATSSDSQLTIKNNANETPLSLAIKAPFKKGKDIVLALIKAGADVNERNEEGLTLLHQAILKEDSATAIFLLENGADMNAKTANGETPLQLCVHCRLGEVVEALCRRGVDTSIGCPLWDALDSDQEDTASILVKHGADTDCWGPGPDGCQQTLLHRAIDDNKEDIAQFLIRSGCDLNAPRRPGPNGAGGDEARDECTPLHLCCQWGLEQVVQTLIEHGADVNARDAEGKTPVHVAIQNQHTQIISLLLYHPNIDLNKRDKKGLTPFATALTVRNNKAAQAILERLPKAAEQYDNKGRNFLHTAIQKGDMESILFLLSIQVDVNSRIHDVTQTPPLHLAGMSGNEMLVRSLILAGARVNDTDANRNTALHVAAKAGHATVVSALLQNNINFDAVNADGDNALHVAVREGHVSVVRTLLTECTLDAEAVNLKGRNPLHELARCARDNAATICDLFLECMSQYPVNNADLDGNTPLLIAYMKGNGNLCRTLVKAGACLGSMNKDGITIFNYQVATKQLLYRLLDSLTQEAPWSDKDCCLECGTKFSLTMRKHHCRHCGRILCSKCSGQDVPILKFGLNKPVRVCNVCFDVLLGTGSLQPDSPGHLTHYPSNDVYNWPRPTQYPYPCGTTYLQSHYQPNTASLSATIGNHQGTNYYSSFQSRLHAMANYNITKDPQARFIITVVNELKQILKKDFNKKMIENTAFKLFEVWWDEKKSEKTQTQGSGDNIIVNNTTKEDVKPQGLSSLLEQATPLGLNYDGFGLGIRASMPKMPSFRRKIKAPSPLPQDEDSRQSGHADIETIESDSDLDVPPVQKTKKPISSLPTVSSSSTTSSSVESSSEEISSSESSDGSNESSDEEGFEDEQDTDSRMSDHRPLACNSEDPDILMELAIQRSLNCPTPTGRETPVPDIKIKDQNSTEFPQIDDNDNLGSSLSSPIRYESKHGHGHGHSHAHSHRHRHSHGSSQSTSQNSSQPSSKHSHSHVTHSQKSDTAVPPATPKTQRNFKLLVDPFLVKGATRLCRYDGTVPGDPTYPQVQPRDPRSQLTRIWTRLEQLDLPVPRFKIDSNYCGEPPPLEVTFCHLNDNIDKTFLTNMVQKFGSIEELTIYYHPITNKHLGIARVVFESTKASKACVEKLNNTSVMGKVLRVFLDPFGEECKKMFEELTIEKKPEKKVEKEIPKPEPEPEKHQTPVEKVALPEERDDFRNSKKPVLSMEKSREPYVENSRYNKYRDYPTPSGSTGSDLGYGTAPSELNYSSNYSQNSTPATNYSDFYYGNYHHQPPSSYLANIPQNVSQNIPIQQNSNVWWGNNSGSAAYSTSTAVWPIQQHATNLDGAGSNVTPINNKTSNIEFHEAVYPVRVSIYELYNPSIIKILAQDSNNHWIQLWDESSEIVPPESRLFSPPLSHPCNFKTKMLRLVFKKSSRKSYYTKLDAVMLIGTSDLIVPRNTNESLSNLLKRINSMYSPHHDDVLNLTADLKSAHLDIVHLQRNFPEYCVIYQSEIKRINYKSNLKHKKASQEVIPGYVQPLGQRYSRRILSKSYKEPSRCKFSYLAGLNNLERIYFCGLTTTTEQLCKILQNNPRIREVELGNLVNDAVLLELANSCRDLEVIHTLYAYDLTSQGIKALANCKNLQKVLLSSYQHLQDIYLCFTDLTDHNLELLAQCRHLKTLYLEQVVLDTPDTCSLILKQCPKLQKFYLKKCNISDQLLDQWTEKYPHVTLDKEVKAISRTTEDKGTQSDIKSVPMAIFKEEPLPDMQKMENSAAEALMTLAGRDNIIRHRSPGPMQPNIIRTLQTMSAKYINDEPILKDSEKIEMFSEIPTTDSEEESLEIRRLRYQAETELRLNGQRTPSSPGSQASQVYMEHSYSLPPVQPEPIEPVMRVPPASMKIKHPKIVKLTKSKDNTHKIEKQKSKKYTKVHSSHQNHVGEKENIQNDYIYDKFLKQVPEPTVTYKERDLMSEMAILYEFLTRGIDAEDVEYLRRSYEALLADDTQGYWLNDTHWVDHPPTDVPSPAKKRKRDELRLHASGSARTEGYYKVDIREKAKHKHHYAQSIQRTNDVEDSGGSYIGGDGVMNGPKNNSKALTGKMQALSREARSNQRRLLTAFGIDTDSDLLKFNQLKFRKKQLKFAKSGIHDWGLFAMEPIAADEMVIEYVGQMVRPVVADLREAQYEATGIGSSYLFRIDLDTIIDATKCGNLARFINHSCNPNCYAKVITIESQKKIVIYSKQPIGVNEEITYDYKFPLEDDKIPCLCGAPQCRVQSYLQFAIINNSDLKCKMKKKCYMNIHLGFIFQIIIKIIENILILLFHLEQH</sequence>
<keyword evidence="6" id="KW-0479">Metal-binding</keyword>
<evidence type="ECO:0000259" key="24">
    <source>
        <dbReference type="PROSITE" id="PS50102"/>
    </source>
</evidence>
<dbReference type="CDD" id="cd19169">
    <property type="entry name" value="SET_SETD1"/>
    <property type="match status" value="1"/>
</dbReference>
<feature type="domain" description="FYVE-type" evidence="25">
    <location>
        <begin position="1059"/>
        <end position="1119"/>
    </location>
</feature>
<dbReference type="SMART" id="SM00360">
    <property type="entry name" value="RRM"/>
    <property type="match status" value="1"/>
</dbReference>
<proteinExistence type="predicted"/>
<feature type="repeat" description="ANK" evidence="17">
    <location>
        <begin position="724"/>
        <end position="756"/>
    </location>
</feature>
<dbReference type="InterPro" id="IPR013083">
    <property type="entry name" value="Znf_RING/FYVE/PHD"/>
</dbReference>
<dbReference type="FunFam" id="2.170.270.10:FF:000010">
    <property type="entry name" value="Histone-lysine N-methyltransferase"/>
    <property type="match status" value="1"/>
</dbReference>
<evidence type="ECO:0000259" key="23">
    <source>
        <dbReference type="PROSITE" id="PS50097"/>
    </source>
</evidence>
<dbReference type="GO" id="GO:0008270">
    <property type="term" value="F:zinc ion binding"/>
    <property type="evidence" value="ECO:0007669"/>
    <property type="project" value="UniProtKB-KW"/>
</dbReference>
<dbReference type="STRING" id="300112.A0A4S2KMX1"/>
<dbReference type="Gene3D" id="3.80.10.10">
    <property type="entry name" value="Ribonuclease Inhibitor"/>
    <property type="match status" value="1"/>
</dbReference>
<feature type="repeat" description="ANK" evidence="17">
    <location>
        <begin position="926"/>
        <end position="947"/>
    </location>
</feature>
<evidence type="ECO:0000259" key="26">
    <source>
        <dbReference type="PROSITE" id="PS50280"/>
    </source>
</evidence>
<comment type="caution">
    <text evidence="28">The sequence shown here is derived from an EMBL/GenBank/DDBJ whole genome shotgun (WGS) entry which is preliminary data.</text>
</comment>
<dbReference type="InterPro" id="IPR035979">
    <property type="entry name" value="RBD_domain_sf"/>
</dbReference>
<keyword evidence="12" id="KW-0804">Transcription</keyword>
<dbReference type="InterPro" id="IPR003616">
    <property type="entry name" value="Post-SET_dom"/>
</dbReference>
<dbReference type="Pfam" id="PF00023">
    <property type="entry name" value="Ank"/>
    <property type="match status" value="1"/>
</dbReference>
<feature type="repeat" description="ANK" evidence="17">
    <location>
        <begin position="679"/>
        <end position="711"/>
    </location>
</feature>
<keyword evidence="17" id="KW-0040">ANK repeat</keyword>
<feature type="domain" description="BTB" evidence="23">
    <location>
        <begin position="65"/>
        <end position="127"/>
    </location>
</feature>
<gene>
    <name evidence="28" type="ORF">DBV15_00693</name>
</gene>
<keyword evidence="22" id="KW-0812">Transmembrane</keyword>
<feature type="repeat" description="ANK" evidence="17">
    <location>
        <begin position="335"/>
        <end position="370"/>
    </location>
</feature>
<evidence type="ECO:0000256" key="1">
    <source>
        <dbReference type="ARBA" id="ARBA00004123"/>
    </source>
</evidence>
<evidence type="ECO:0000259" key="27">
    <source>
        <dbReference type="PROSITE" id="PS50868"/>
    </source>
</evidence>
<evidence type="ECO:0000256" key="13">
    <source>
        <dbReference type="ARBA" id="ARBA00023242"/>
    </source>
</evidence>
<evidence type="ECO:0000256" key="14">
    <source>
        <dbReference type="ARBA" id="ARBA00047571"/>
    </source>
</evidence>
<dbReference type="Pfam" id="PF00856">
    <property type="entry name" value="SET"/>
    <property type="match status" value="1"/>
</dbReference>
<keyword evidence="22" id="KW-1133">Transmembrane helix</keyword>
<feature type="repeat" description="ANK" evidence="17">
    <location>
        <begin position="860"/>
        <end position="892"/>
    </location>
</feature>
<evidence type="ECO:0000256" key="9">
    <source>
        <dbReference type="ARBA" id="ARBA00022853"/>
    </source>
</evidence>
<evidence type="ECO:0000256" key="16">
    <source>
        <dbReference type="ARBA" id="ARBA00049129"/>
    </source>
</evidence>
<dbReference type="GO" id="GO:0032259">
    <property type="term" value="P:methylation"/>
    <property type="evidence" value="ECO:0007669"/>
    <property type="project" value="UniProtKB-KW"/>
</dbReference>
<feature type="transmembrane region" description="Helical" evidence="22">
    <location>
        <begin position="2813"/>
        <end position="2836"/>
    </location>
</feature>
<feature type="repeat" description="ANK" evidence="17">
    <location>
        <begin position="545"/>
        <end position="580"/>
    </location>
</feature>
<comment type="catalytic activity">
    <reaction evidence="15">
        <text>N(6)-methyl-L-lysyl(4)-[histone H3] + S-adenosyl-L-methionine = N(6),N(6)-dimethyl-L-lysyl(4)-[histone H3] + S-adenosyl-L-homocysteine + H(+)</text>
        <dbReference type="Rhea" id="RHEA:60268"/>
        <dbReference type="Rhea" id="RHEA-COMP:15540"/>
        <dbReference type="Rhea" id="RHEA-COMP:15543"/>
        <dbReference type="ChEBI" id="CHEBI:15378"/>
        <dbReference type="ChEBI" id="CHEBI:57856"/>
        <dbReference type="ChEBI" id="CHEBI:59789"/>
        <dbReference type="ChEBI" id="CHEBI:61929"/>
        <dbReference type="ChEBI" id="CHEBI:61976"/>
    </reaction>
</comment>
<dbReference type="Pfam" id="PF00651">
    <property type="entry name" value="BTB"/>
    <property type="match status" value="1"/>
</dbReference>
<keyword evidence="20" id="KW-0175">Coiled coil</keyword>
<dbReference type="PROSITE" id="PS50088">
    <property type="entry name" value="ANK_REPEAT"/>
    <property type="match status" value="12"/>
</dbReference>
<protein>
    <recommendedName>
        <fullName evidence="2">[histone H3]-lysine(4) N-trimethyltransferase</fullName>
        <ecNumber evidence="2">2.1.1.354</ecNumber>
    </recommendedName>
</protein>
<keyword evidence="8" id="KW-0862">Zinc</keyword>
<dbReference type="CDD" id="cd15728">
    <property type="entry name" value="FYVE_ANFY1"/>
    <property type="match status" value="1"/>
</dbReference>
<dbReference type="GO" id="GO:0140999">
    <property type="term" value="F:histone H3K4 trimethyltransferase activity"/>
    <property type="evidence" value="ECO:0007669"/>
    <property type="project" value="UniProtKB-EC"/>
</dbReference>
<keyword evidence="29" id="KW-1185">Reference proteome</keyword>
<dbReference type="PROSITE" id="PS50280">
    <property type="entry name" value="SET"/>
    <property type="match status" value="1"/>
</dbReference>
<feature type="domain" description="SET" evidence="26">
    <location>
        <begin position="2651"/>
        <end position="2768"/>
    </location>
</feature>
<dbReference type="Gene3D" id="3.30.40.10">
    <property type="entry name" value="Zinc/RING finger domain, C3HC4 (zinc finger)"/>
    <property type="match status" value="1"/>
</dbReference>
<dbReference type="Pfam" id="PF11764">
    <property type="entry name" value="N-SET"/>
    <property type="match status" value="1"/>
</dbReference>
<dbReference type="SUPFAM" id="SSF48403">
    <property type="entry name" value="Ankyrin repeat"/>
    <property type="match status" value="3"/>
</dbReference>
<dbReference type="InterPro" id="IPR002110">
    <property type="entry name" value="Ankyrin_rpt"/>
</dbReference>
<dbReference type="FunFam" id="3.30.40.10:FF:000104">
    <property type="entry name" value="Ankyrin repeat and FYVE domain-containing 1"/>
    <property type="match status" value="1"/>
</dbReference>
<feature type="region of interest" description="Disordered" evidence="21">
    <location>
        <begin position="1698"/>
        <end position="1772"/>
    </location>
</feature>
<dbReference type="InterPro" id="IPR024657">
    <property type="entry name" value="COMPASS_Set1_N-SET"/>
</dbReference>
<keyword evidence="10 19" id="KW-0694">RNA-binding</keyword>
<feature type="region of interest" description="Disordered" evidence="21">
    <location>
        <begin position="2530"/>
        <end position="2550"/>
    </location>
</feature>
<dbReference type="CDD" id="cd12304">
    <property type="entry name" value="RRM_Set1"/>
    <property type="match status" value="1"/>
</dbReference>
<dbReference type="InterPro" id="IPR000306">
    <property type="entry name" value="Znf_FYVE"/>
</dbReference>
<evidence type="ECO:0000256" key="7">
    <source>
        <dbReference type="ARBA" id="ARBA00022771"/>
    </source>
</evidence>
<keyword evidence="11" id="KW-0805">Transcription regulation</keyword>
<dbReference type="CDD" id="cd18501">
    <property type="entry name" value="BACK_ANKFY1_Rank5"/>
    <property type="match status" value="1"/>
</dbReference>
<dbReference type="InterPro" id="IPR001214">
    <property type="entry name" value="SET_dom"/>
</dbReference>
<dbReference type="InterPro" id="IPR036770">
    <property type="entry name" value="Ankyrin_rpt-contain_sf"/>
</dbReference>
<dbReference type="PANTHER" id="PTHR45814:SF2">
    <property type="entry name" value="HISTONE-LYSINE N-METHYLTRANSFERASE SETD1"/>
    <property type="match status" value="1"/>
</dbReference>
<dbReference type="SUPFAM" id="SSF52047">
    <property type="entry name" value="RNI-like"/>
    <property type="match status" value="1"/>
</dbReference>
<feature type="repeat" description="ANK" evidence="17">
    <location>
        <begin position="893"/>
        <end position="925"/>
    </location>
</feature>
<evidence type="ECO:0000256" key="21">
    <source>
        <dbReference type="SAM" id="MobiDB-lite"/>
    </source>
</evidence>
<dbReference type="InterPro" id="IPR011011">
    <property type="entry name" value="Znf_FYVE_PHD"/>
</dbReference>
<dbReference type="SUPFAM" id="SSF54928">
    <property type="entry name" value="RNA-binding domain, RBD"/>
    <property type="match status" value="1"/>
</dbReference>
<dbReference type="InterPro" id="IPR046341">
    <property type="entry name" value="SET_dom_sf"/>
</dbReference>
<feature type="repeat" description="ANK" evidence="17">
    <location>
        <begin position="581"/>
        <end position="613"/>
    </location>
</feature>
<feature type="domain" description="RRM" evidence="24">
    <location>
        <begin position="1601"/>
        <end position="1674"/>
    </location>
</feature>
<dbReference type="InterPro" id="IPR049764">
    <property type="entry name" value="ANFY1_FYVE"/>
</dbReference>
<dbReference type="EMBL" id="QBLH01001803">
    <property type="protein sequence ID" value="TGZ51072.1"/>
    <property type="molecule type" value="Genomic_DNA"/>
</dbReference>
<evidence type="ECO:0000256" key="4">
    <source>
        <dbReference type="ARBA" id="ARBA00022679"/>
    </source>
</evidence>
<feature type="compositionally biased region" description="Low complexity" evidence="21">
    <location>
        <begin position="1489"/>
        <end position="1503"/>
    </location>
</feature>
<evidence type="ECO:0000256" key="6">
    <source>
        <dbReference type="ARBA" id="ARBA00022723"/>
    </source>
</evidence>
<comment type="catalytic activity">
    <reaction evidence="16">
        <text>N(6),N(6)-dimethyl-L-lysyl(4)-[histone H3] + S-adenosyl-L-methionine = N(6),N(6),N(6)-trimethyl-L-lysyl(4)-[histone H3] + S-adenosyl-L-homocysteine + H(+)</text>
        <dbReference type="Rhea" id="RHEA:60272"/>
        <dbReference type="Rhea" id="RHEA-COMP:15537"/>
        <dbReference type="Rhea" id="RHEA-COMP:15540"/>
        <dbReference type="ChEBI" id="CHEBI:15378"/>
        <dbReference type="ChEBI" id="CHEBI:57856"/>
        <dbReference type="ChEBI" id="CHEBI:59789"/>
        <dbReference type="ChEBI" id="CHEBI:61961"/>
        <dbReference type="ChEBI" id="CHEBI:61976"/>
    </reaction>
</comment>
<feature type="compositionally biased region" description="Acidic residues" evidence="21">
    <location>
        <begin position="1381"/>
        <end position="1392"/>
    </location>
</feature>
<comment type="subcellular location">
    <subcellularLocation>
        <location evidence="1">Nucleus</location>
    </subcellularLocation>
</comment>
<dbReference type="InterPro" id="IPR044570">
    <property type="entry name" value="Set1-like"/>
</dbReference>
<evidence type="ECO:0000256" key="10">
    <source>
        <dbReference type="ARBA" id="ARBA00022884"/>
    </source>
</evidence>
<feature type="compositionally biased region" description="Basic and acidic residues" evidence="21">
    <location>
        <begin position="1393"/>
        <end position="1402"/>
    </location>
</feature>
<dbReference type="PROSITE" id="PS50178">
    <property type="entry name" value="ZF_FYVE"/>
    <property type="match status" value="1"/>
</dbReference>
<accession>A0A4S2KMX1</accession>
<dbReference type="InterPro" id="IPR037841">
    <property type="entry name" value="SET_SETD1A/B"/>
</dbReference>
<keyword evidence="3" id="KW-0489">Methyltransferase</keyword>
<dbReference type="PROSITE" id="PS50097">
    <property type="entry name" value="BTB"/>
    <property type="match status" value="1"/>
</dbReference>
<dbReference type="Proteomes" id="UP000310200">
    <property type="component" value="Unassembled WGS sequence"/>
</dbReference>
<organism evidence="28 29">
    <name type="scientific">Temnothorax longispinosus</name>
    <dbReference type="NCBI Taxonomy" id="300112"/>
    <lineage>
        <taxon>Eukaryota</taxon>
        <taxon>Metazoa</taxon>
        <taxon>Ecdysozoa</taxon>
        <taxon>Arthropoda</taxon>
        <taxon>Hexapoda</taxon>
        <taxon>Insecta</taxon>
        <taxon>Pterygota</taxon>
        <taxon>Neoptera</taxon>
        <taxon>Endopterygota</taxon>
        <taxon>Hymenoptera</taxon>
        <taxon>Apocrita</taxon>
        <taxon>Aculeata</taxon>
        <taxon>Formicoidea</taxon>
        <taxon>Formicidae</taxon>
        <taxon>Myrmicinae</taxon>
        <taxon>Temnothorax</taxon>
    </lineage>
</organism>
<evidence type="ECO:0000256" key="17">
    <source>
        <dbReference type="PROSITE-ProRule" id="PRU00023"/>
    </source>
</evidence>
<feature type="repeat" description="ANK" evidence="17">
    <location>
        <begin position="757"/>
        <end position="790"/>
    </location>
</feature>
<feature type="repeat" description="ANK" evidence="17">
    <location>
        <begin position="249"/>
        <end position="281"/>
    </location>
</feature>
<feature type="repeat" description="ANK" evidence="17">
    <location>
        <begin position="998"/>
        <end position="1030"/>
    </location>
</feature>
<dbReference type="PROSITE" id="PS50102">
    <property type="entry name" value="RRM"/>
    <property type="match status" value="1"/>
</dbReference>
<comment type="catalytic activity">
    <reaction evidence="14">
        <text>L-lysyl(4)-[histone H3] + 3 S-adenosyl-L-methionine = N(6),N(6),N(6)-trimethyl-L-lysyl(4)-[histone H3] + 3 S-adenosyl-L-homocysteine + 3 H(+)</text>
        <dbReference type="Rhea" id="RHEA:60260"/>
        <dbReference type="Rhea" id="RHEA-COMP:15537"/>
        <dbReference type="Rhea" id="RHEA-COMP:15547"/>
        <dbReference type="ChEBI" id="CHEBI:15378"/>
        <dbReference type="ChEBI" id="CHEBI:29969"/>
        <dbReference type="ChEBI" id="CHEBI:57856"/>
        <dbReference type="ChEBI" id="CHEBI:59789"/>
        <dbReference type="ChEBI" id="CHEBI:61961"/>
        <dbReference type="EC" id="2.1.1.354"/>
    </reaction>
</comment>
<dbReference type="SUPFAM" id="SSF82199">
    <property type="entry name" value="SET domain"/>
    <property type="match status" value="1"/>
</dbReference>
<dbReference type="SMART" id="SM00317">
    <property type="entry name" value="SET"/>
    <property type="match status" value="1"/>
</dbReference>
<dbReference type="Pfam" id="PF00076">
    <property type="entry name" value="RRM_1"/>
    <property type="match status" value="1"/>
</dbReference>
<dbReference type="InterPro" id="IPR000504">
    <property type="entry name" value="RRM_dom"/>
</dbReference>
<dbReference type="InterPro" id="IPR012677">
    <property type="entry name" value="Nucleotide-bd_a/b_plait_sf"/>
</dbReference>
<evidence type="ECO:0000256" key="12">
    <source>
        <dbReference type="ARBA" id="ARBA00023163"/>
    </source>
</evidence>
<dbReference type="GO" id="GO:0003723">
    <property type="term" value="F:RNA binding"/>
    <property type="evidence" value="ECO:0007669"/>
    <property type="project" value="UniProtKB-UniRule"/>
</dbReference>
<dbReference type="InterPro" id="IPR017455">
    <property type="entry name" value="Znf_FYVE-rel"/>
</dbReference>
<dbReference type="PANTHER" id="PTHR45814">
    <property type="entry name" value="HISTONE-LYSINE N-METHYLTRANSFERASE SETD1"/>
    <property type="match status" value="1"/>
</dbReference>
<keyword evidence="22" id="KW-0472">Membrane</keyword>
<evidence type="ECO:0000256" key="8">
    <source>
        <dbReference type="ARBA" id="ARBA00022833"/>
    </source>
</evidence>
<dbReference type="GO" id="GO:0048188">
    <property type="term" value="C:Set1C/COMPASS complex"/>
    <property type="evidence" value="ECO:0007669"/>
    <property type="project" value="InterPro"/>
</dbReference>
<name>A0A4S2KMX1_9HYME</name>
<dbReference type="InterPro" id="IPR011333">
    <property type="entry name" value="SKP1/BTB/POZ_sf"/>
</dbReference>
<evidence type="ECO:0000259" key="25">
    <source>
        <dbReference type="PROSITE" id="PS50178"/>
    </source>
</evidence>
<dbReference type="SMART" id="SM00225">
    <property type="entry name" value="BTB"/>
    <property type="match status" value="1"/>
</dbReference>
<evidence type="ECO:0000313" key="29">
    <source>
        <dbReference type="Proteomes" id="UP000310200"/>
    </source>
</evidence>
<evidence type="ECO:0000256" key="20">
    <source>
        <dbReference type="SAM" id="Coils"/>
    </source>
</evidence>
<keyword evidence="7 18" id="KW-0863">Zinc-finger</keyword>
<dbReference type="Pfam" id="PF12796">
    <property type="entry name" value="Ank_2"/>
    <property type="match status" value="5"/>
</dbReference>
<dbReference type="InterPro" id="IPR049763">
    <property type="entry name" value="ANKFY1_BACK"/>
</dbReference>
<keyword evidence="5" id="KW-0949">S-adenosyl-L-methionine</keyword>
<evidence type="ECO:0000256" key="11">
    <source>
        <dbReference type="ARBA" id="ARBA00023015"/>
    </source>
</evidence>
<dbReference type="Gene3D" id="3.30.70.330">
    <property type="match status" value="1"/>
</dbReference>
<keyword evidence="13" id="KW-0539">Nucleus</keyword>
<evidence type="ECO:0000256" key="22">
    <source>
        <dbReference type="SAM" id="Phobius"/>
    </source>
</evidence>
<evidence type="ECO:0000256" key="15">
    <source>
        <dbReference type="ARBA" id="ARBA00047583"/>
    </source>
</evidence>
<dbReference type="SUPFAM" id="SSF57903">
    <property type="entry name" value="FYVE/PHD zinc finger"/>
    <property type="match status" value="1"/>
</dbReference>
<keyword evidence="4" id="KW-0808">Transferase</keyword>